<evidence type="ECO:0000259" key="4">
    <source>
        <dbReference type="PROSITE" id="PS50932"/>
    </source>
</evidence>
<evidence type="ECO:0000313" key="6">
    <source>
        <dbReference type="Proteomes" id="UP000190166"/>
    </source>
</evidence>
<dbReference type="Gene3D" id="1.10.260.40">
    <property type="entry name" value="lambda repressor-like DNA-binding domains"/>
    <property type="match status" value="1"/>
</dbReference>
<reference evidence="5 6" key="1">
    <citation type="submission" date="2017-02" db="EMBL/GenBank/DDBJ databases">
        <authorList>
            <person name="Peterson S.W."/>
        </authorList>
    </citation>
    <scope>NUCLEOTIDE SEQUENCE [LARGE SCALE GENOMIC DNA]</scope>
    <source>
        <strain evidence="5 6">DSM 18108</strain>
    </source>
</reference>
<dbReference type="InterPro" id="IPR046335">
    <property type="entry name" value="LacI/GalR-like_sensor"/>
</dbReference>
<dbReference type="Pfam" id="PF13377">
    <property type="entry name" value="Peripla_BP_3"/>
    <property type="match status" value="1"/>
</dbReference>
<dbReference type="GO" id="GO:0003700">
    <property type="term" value="F:DNA-binding transcription factor activity"/>
    <property type="evidence" value="ECO:0007669"/>
    <property type="project" value="TreeGrafter"/>
</dbReference>
<dbReference type="PROSITE" id="PS50932">
    <property type="entry name" value="HTH_LACI_2"/>
    <property type="match status" value="1"/>
</dbReference>
<dbReference type="InterPro" id="IPR028082">
    <property type="entry name" value="Peripla_BP_I"/>
</dbReference>
<keyword evidence="6" id="KW-1185">Reference proteome</keyword>
<feature type="domain" description="HTH lacI-type" evidence="4">
    <location>
        <begin position="45"/>
        <end position="99"/>
    </location>
</feature>
<dbReference type="AlphaFoldDB" id="A0A1T5N685"/>
<protein>
    <submittedName>
        <fullName evidence="5">Transcriptional regulator, LacI family</fullName>
    </submittedName>
</protein>
<dbReference type="InterPro" id="IPR000843">
    <property type="entry name" value="HTH_LacI"/>
</dbReference>
<dbReference type="EMBL" id="FUZZ01000001">
    <property type="protein sequence ID" value="SKC95987.1"/>
    <property type="molecule type" value="Genomic_DNA"/>
</dbReference>
<dbReference type="Gene3D" id="3.40.50.2300">
    <property type="match status" value="2"/>
</dbReference>
<dbReference type="InterPro" id="IPR010982">
    <property type="entry name" value="Lambda_DNA-bd_dom_sf"/>
</dbReference>
<dbReference type="STRING" id="393003.SAMN05660461_0580"/>
<evidence type="ECO:0000313" key="5">
    <source>
        <dbReference type="EMBL" id="SKC95987.1"/>
    </source>
</evidence>
<keyword evidence="1" id="KW-0805">Transcription regulation</keyword>
<dbReference type="PANTHER" id="PTHR30146">
    <property type="entry name" value="LACI-RELATED TRANSCRIPTIONAL REPRESSOR"/>
    <property type="match status" value="1"/>
</dbReference>
<dbReference type="SUPFAM" id="SSF53822">
    <property type="entry name" value="Periplasmic binding protein-like I"/>
    <property type="match status" value="1"/>
</dbReference>
<dbReference type="PANTHER" id="PTHR30146:SF109">
    <property type="entry name" value="HTH-TYPE TRANSCRIPTIONAL REGULATOR GALS"/>
    <property type="match status" value="1"/>
</dbReference>
<evidence type="ECO:0000256" key="1">
    <source>
        <dbReference type="ARBA" id="ARBA00023015"/>
    </source>
</evidence>
<dbReference type="Proteomes" id="UP000190166">
    <property type="component" value="Unassembled WGS sequence"/>
</dbReference>
<dbReference type="Pfam" id="PF00356">
    <property type="entry name" value="LacI"/>
    <property type="match status" value="1"/>
</dbReference>
<proteinExistence type="predicted"/>
<dbReference type="SMART" id="SM00354">
    <property type="entry name" value="HTH_LACI"/>
    <property type="match status" value="1"/>
</dbReference>
<dbReference type="CDD" id="cd06267">
    <property type="entry name" value="PBP1_LacI_sugar_binding-like"/>
    <property type="match status" value="1"/>
</dbReference>
<keyword evidence="2" id="KW-0238">DNA-binding</keyword>
<gene>
    <name evidence="5" type="ORF">SAMN05660461_0580</name>
</gene>
<sequence>MGQGSSCETNIRKNQIYVTDCIFLFRKSSFPLRNSCTKMPEDREATIYDIAKYLNVSAATVSRGLKNNPMISKNTRKKIVEAAKTLGYQSNTFASSLRSRHTHTLGVLVPRLNSHFMSSALAGMENAANRHGYNLIIAQSLEDVEKEKRNAATMFNKRVDGLLISLSSNAQDINHLEPFFKRKIPVVFFDRVFPHEESTSVGINNHEAAYNITKHLIGQGCKRIMHLGGNLLRNVYQERLNGYKKALQDHHLSFSKKLYLSSTLSEQAGTDAARYILDLAPGERPDAVFSANDTAAVYCMLALKAAGLRIPEDIAFAGFNNDPISRVIEPNLTTMDYSGNSIGDTAATNLINHLKGISNLYTTDAITLRAEMVIRASSLKKLPE</sequence>
<evidence type="ECO:0000256" key="2">
    <source>
        <dbReference type="ARBA" id="ARBA00023125"/>
    </source>
</evidence>
<keyword evidence="3" id="KW-0804">Transcription</keyword>
<name>A0A1T5N685_9BACT</name>
<dbReference type="GO" id="GO:0000976">
    <property type="term" value="F:transcription cis-regulatory region binding"/>
    <property type="evidence" value="ECO:0007669"/>
    <property type="project" value="TreeGrafter"/>
</dbReference>
<accession>A0A1T5N685</accession>
<dbReference type="CDD" id="cd01392">
    <property type="entry name" value="HTH_LacI"/>
    <property type="match status" value="1"/>
</dbReference>
<dbReference type="SUPFAM" id="SSF47413">
    <property type="entry name" value="lambda repressor-like DNA-binding domains"/>
    <property type="match status" value="1"/>
</dbReference>
<evidence type="ECO:0000256" key="3">
    <source>
        <dbReference type="ARBA" id="ARBA00023163"/>
    </source>
</evidence>
<organism evidence="5 6">
    <name type="scientific">Chitinophaga ginsengisegetis</name>
    <dbReference type="NCBI Taxonomy" id="393003"/>
    <lineage>
        <taxon>Bacteria</taxon>
        <taxon>Pseudomonadati</taxon>
        <taxon>Bacteroidota</taxon>
        <taxon>Chitinophagia</taxon>
        <taxon>Chitinophagales</taxon>
        <taxon>Chitinophagaceae</taxon>
        <taxon>Chitinophaga</taxon>
    </lineage>
</organism>